<name>A0A699S8Z7_TANCI</name>
<proteinExistence type="predicted"/>
<reference evidence="1" key="1">
    <citation type="journal article" date="2019" name="Sci. Rep.">
        <title>Draft genome of Tanacetum cinerariifolium, the natural source of mosquito coil.</title>
        <authorList>
            <person name="Yamashiro T."/>
            <person name="Shiraishi A."/>
            <person name="Satake H."/>
            <person name="Nakayama K."/>
        </authorList>
    </citation>
    <scope>NUCLEOTIDE SEQUENCE</scope>
</reference>
<evidence type="ECO:0008006" key="2">
    <source>
        <dbReference type="Google" id="ProtNLM"/>
    </source>
</evidence>
<gene>
    <name evidence="1" type="ORF">Tci_865655</name>
</gene>
<sequence length="34" mass="4039">VEKEPTERRLEDVLVIYEFLDLFPEDLPGLPLPR</sequence>
<feature type="non-terminal residue" evidence="1">
    <location>
        <position position="1"/>
    </location>
</feature>
<dbReference type="AlphaFoldDB" id="A0A699S8Z7"/>
<accession>A0A699S8Z7</accession>
<comment type="caution">
    <text evidence="1">The sequence shown here is derived from an EMBL/GenBank/DDBJ whole genome shotgun (WGS) entry which is preliminary data.</text>
</comment>
<dbReference type="EMBL" id="BKCJ011144787">
    <property type="protein sequence ID" value="GFC93685.1"/>
    <property type="molecule type" value="Genomic_DNA"/>
</dbReference>
<organism evidence="1">
    <name type="scientific">Tanacetum cinerariifolium</name>
    <name type="common">Dalmatian daisy</name>
    <name type="synonym">Chrysanthemum cinerariifolium</name>
    <dbReference type="NCBI Taxonomy" id="118510"/>
    <lineage>
        <taxon>Eukaryota</taxon>
        <taxon>Viridiplantae</taxon>
        <taxon>Streptophyta</taxon>
        <taxon>Embryophyta</taxon>
        <taxon>Tracheophyta</taxon>
        <taxon>Spermatophyta</taxon>
        <taxon>Magnoliopsida</taxon>
        <taxon>eudicotyledons</taxon>
        <taxon>Gunneridae</taxon>
        <taxon>Pentapetalae</taxon>
        <taxon>asterids</taxon>
        <taxon>campanulids</taxon>
        <taxon>Asterales</taxon>
        <taxon>Asteraceae</taxon>
        <taxon>Asteroideae</taxon>
        <taxon>Anthemideae</taxon>
        <taxon>Anthemidinae</taxon>
        <taxon>Tanacetum</taxon>
    </lineage>
</organism>
<protein>
    <recommendedName>
        <fullName evidence="2">Reverse transcriptase domain-containing protein</fullName>
    </recommendedName>
</protein>
<evidence type="ECO:0000313" key="1">
    <source>
        <dbReference type="EMBL" id="GFC93685.1"/>
    </source>
</evidence>